<organism evidence="1 2">
    <name type="scientific">Marinilabilia rubra</name>
    <dbReference type="NCBI Taxonomy" id="2162893"/>
    <lineage>
        <taxon>Bacteria</taxon>
        <taxon>Pseudomonadati</taxon>
        <taxon>Bacteroidota</taxon>
        <taxon>Bacteroidia</taxon>
        <taxon>Marinilabiliales</taxon>
        <taxon>Marinilabiliaceae</taxon>
        <taxon>Marinilabilia</taxon>
    </lineage>
</organism>
<dbReference type="SUPFAM" id="SSF82171">
    <property type="entry name" value="DPP6 N-terminal domain-like"/>
    <property type="match status" value="1"/>
</dbReference>
<dbReference type="AlphaFoldDB" id="A0A2U2B3Z4"/>
<dbReference type="Proteomes" id="UP000244956">
    <property type="component" value="Unassembled WGS sequence"/>
</dbReference>
<keyword evidence="2" id="KW-1185">Reference proteome</keyword>
<dbReference type="Gene3D" id="2.120.10.30">
    <property type="entry name" value="TolB, C-terminal domain"/>
    <property type="match status" value="1"/>
</dbReference>
<name>A0A2U2B3Z4_9BACT</name>
<accession>A0A2U2B3Z4</accession>
<proteinExistence type="predicted"/>
<evidence type="ECO:0000313" key="2">
    <source>
        <dbReference type="Proteomes" id="UP000244956"/>
    </source>
</evidence>
<sequence>MLKKIYITALFLILPLFTVLSQYYSSGADPASIKWKSINNERFRMVFPEEFSRAATDLAFFLDSIAPKIEATLDHTPRKIDILIHSHSTYTNGFVSWAPRRIELYPNPDQDIYSTDWLKQLALHEYRHIVQIDKLRQGFTRYVSWLTGEQATGAALGAYLPMWFIEGDAVVTETTLSKSGRGRTPVFSQSLRARISKYGPDKYDKAYLGSYKEYIPNYYQMGYHLTAEIRKRYGTEIWEEVIRNVGRNSWSLIPFRQKLQKTGYNSPSKLYKAIYDSLAVEWKKHEESIHLTHNIPIAKQENSYSNIEYPVITDQGDIFAEINGPGLRTRIVQIKSGEINGTIDFTGYRENGPVAANERWVAWAETKPHIRWPNADYSIIRVYNRKDGKTFTLKNDSRFFAPSLAPASDTLVVVESNEAYSFFITLIEIQSGKIIKQIPIPGNKYPIHPRWTDSQGRIVMVLLSDAGKEIVELDTEQEEWKQLRKPAFDEPKYPTVTDNKLLFTASTLHSEEIFKKDLETGQTSQITKSRFGATTPLLDPENEKIFYLNYTAKGYKLVSTEMDQTFKEDVEPANLTNPLVEKLTEQEPSIPNSHKQKLFSIEPYSKWNLFNLHSWAPAYIDIDETLIAPGVTLMSQNLLGTAITRMGYNANKSESREKFDAGFTYRGWFPVIDFDVKWGDFSETFDGYYTDNNQIFSIRQLGKEKQLKLESGIRVPLDISIGKWNRIIQPRIKLSWQKNSNRIYEQTNWDQYPDGSLVKTGESEFIEIPDLDYWGMEYSLYFHNKLRGTSRDVNTRWGQTISLIYRHTPWGNYNSGDAYAASSRIYLPGIGKHQALVLENAWQNKTNGDQVDSELPYKVFQRFGDLISLPRGYSFIKNDDMYLFRSSYQMPLWNPDLSFGGVAYIKRFRLNAFFDAAIANYELDYIEENNTENFSNWFTSTGIELMADFHPFRFVLPFSIGYRGGFRDADNTFFHEAIFSTSFNSFLINKRK</sequence>
<gene>
    <name evidence="1" type="ORF">DDZ16_18850</name>
</gene>
<protein>
    <submittedName>
        <fullName evidence="1">Uncharacterized protein</fullName>
    </submittedName>
</protein>
<comment type="caution">
    <text evidence="1">The sequence shown here is derived from an EMBL/GenBank/DDBJ whole genome shotgun (WGS) entry which is preliminary data.</text>
</comment>
<reference evidence="1 2" key="1">
    <citation type="submission" date="2018-05" db="EMBL/GenBank/DDBJ databases">
        <title>Marinilabilia rubrum sp. nov., isolated from saltern sediment.</title>
        <authorList>
            <person name="Zhang R."/>
        </authorList>
    </citation>
    <scope>NUCLEOTIDE SEQUENCE [LARGE SCALE GENOMIC DNA]</scope>
    <source>
        <strain evidence="1 2">WTE16</strain>
    </source>
</reference>
<dbReference type="InterPro" id="IPR011042">
    <property type="entry name" value="6-blade_b-propeller_TolB-like"/>
</dbReference>
<dbReference type="RefSeq" id="WP_109266035.1">
    <property type="nucleotide sequence ID" value="NZ_QEWP01000025.1"/>
</dbReference>
<dbReference type="OrthoDB" id="9799878at2"/>
<dbReference type="EMBL" id="QEWP01000025">
    <property type="protein sequence ID" value="PWD97780.1"/>
    <property type="molecule type" value="Genomic_DNA"/>
</dbReference>
<evidence type="ECO:0000313" key="1">
    <source>
        <dbReference type="EMBL" id="PWD97780.1"/>
    </source>
</evidence>